<dbReference type="SUPFAM" id="SSF52833">
    <property type="entry name" value="Thioredoxin-like"/>
    <property type="match status" value="1"/>
</dbReference>
<proteinExistence type="predicted"/>
<accession>A0A2T7G3R4</accession>
<protein>
    <recommendedName>
        <fullName evidence="3">Thioredoxin-like fold domain-containing protein</fullName>
    </recommendedName>
</protein>
<dbReference type="InterPro" id="IPR036249">
    <property type="entry name" value="Thioredoxin-like_sf"/>
</dbReference>
<dbReference type="EMBL" id="QCYH01000012">
    <property type="protein sequence ID" value="PVA09055.1"/>
    <property type="molecule type" value="Genomic_DNA"/>
</dbReference>
<dbReference type="Gene3D" id="3.40.30.10">
    <property type="entry name" value="Glutaredoxin"/>
    <property type="match status" value="1"/>
</dbReference>
<gene>
    <name evidence="1" type="ORF">DC366_15975</name>
</gene>
<sequence length="199" mass="21210">MTQAPRPPDTATLNAPAVATLSAPITAIEHPSADVQAGIDTIFKQAGEERIWFSAGTPNPGAPVVYMLTDPECPHCQWTIDQMQGPIASGSVDLRIIFAPVTGVQGFNTALSILHSKDIAQTFMAHMTSNTRGTSGVVQMDTTLADKAVIQGIVDNINWMRANKMPGVPFFLFDTDQGAQFAFSELPPDILTVAKAASQ</sequence>
<evidence type="ECO:0008006" key="3">
    <source>
        <dbReference type="Google" id="ProtNLM"/>
    </source>
</evidence>
<evidence type="ECO:0000313" key="2">
    <source>
        <dbReference type="Proteomes" id="UP000244446"/>
    </source>
</evidence>
<dbReference type="Proteomes" id="UP000244446">
    <property type="component" value="Unassembled WGS sequence"/>
</dbReference>
<reference evidence="1 2" key="1">
    <citation type="submission" date="2018-04" db="EMBL/GenBank/DDBJ databases">
        <title>Pelagivirga bohaiensis gen. nov., sp. nov., a bacterium isolated from the Bohai Sea.</title>
        <authorList>
            <person name="Ji X."/>
        </authorList>
    </citation>
    <scope>NUCLEOTIDE SEQUENCE [LARGE SCALE GENOMIC DNA]</scope>
    <source>
        <strain evidence="1 2">BH-SD19</strain>
    </source>
</reference>
<comment type="caution">
    <text evidence="1">The sequence shown here is derived from an EMBL/GenBank/DDBJ whole genome shotgun (WGS) entry which is preliminary data.</text>
</comment>
<name>A0A2T7G3R4_9RHOB</name>
<evidence type="ECO:0000313" key="1">
    <source>
        <dbReference type="EMBL" id="PVA09055.1"/>
    </source>
</evidence>
<keyword evidence="2" id="KW-1185">Reference proteome</keyword>
<organism evidence="1 2">
    <name type="scientific">Pelagivirga sediminicola</name>
    <dbReference type="NCBI Taxonomy" id="2170575"/>
    <lineage>
        <taxon>Bacteria</taxon>
        <taxon>Pseudomonadati</taxon>
        <taxon>Pseudomonadota</taxon>
        <taxon>Alphaproteobacteria</taxon>
        <taxon>Rhodobacterales</taxon>
        <taxon>Paracoccaceae</taxon>
        <taxon>Pelagivirga</taxon>
    </lineage>
</organism>
<dbReference type="AlphaFoldDB" id="A0A2T7G3R4"/>